<dbReference type="AlphaFoldDB" id="A0A0F9FEU4"/>
<evidence type="ECO:0000259" key="2">
    <source>
        <dbReference type="PROSITE" id="PS51084"/>
    </source>
</evidence>
<dbReference type="Pfam" id="PF01230">
    <property type="entry name" value="HIT"/>
    <property type="match status" value="1"/>
</dbReference>
<dbReference type="GO" id="GO:0000166">
    <property type="term" value="F:nucleotide binding"/>
    <property type="evidence" value="ECO:0007669"/>
    <property type="project" value="UniProtKB-KW"/>
</dbReference>
<accession>A0A0F9FEU4</accession>
<dbReference type="InterPro" id="IPR036265">
    <property type="entry name" value="HIT-like_sf"/>
</dbReference>
<feature type="non-terminal residue" evidence="3">
    <location>
        <position position="1"/>
    </location>
</feature>
<protein>
    <recommendedName>
        <fullName evidence="2">HIT domain-containing protein</fullName>
    </recommendedName>
</protein>
<comment type="caution">
    <text evidence="3">The sequence shown here is derived from an EMBL/GenBank/DDBJ whole genome shotgun (WGS) entry which is preliminary data.</text>
</comment>
<keyword evidence="1" id="KW-0547">Nucleotide-binding</keyword>
<dbReference type="SUPFAM" id="SSF54197">
    <property type="entry name" value="HIT-like"/>
    <property type="match status" value="1"/>
</dbReference>
<sequence>EYILSKKDGDCIFCGLPAEDKDRDNLIIHRAAKNFVIMNRYPYNNGHLMVVPYFHTSSFEGLDAVSLSEMMELTRACTDALTAVMRPEGFNIGLNMGAAAGAGIHEHLHMHIVPRWVGDSSFMAVLDEVRVVPEHLKETFDKLNVAFKKRRP</sequence>
<dbReference type="InterPro" id="IPR052908">
    <property type="entry name" value="AP-4-A_phosphorylase"/>
</dbReference>
<dbReference type="InterPro" id="IPR011146">
    <property type="entry name" value="HIT-like"/>
</dbReference>
<proteinExistence type="predicted"/>
<dbReference type="EMBL" id="LAZR01030721">
    <property type="protein sequence ID" value="KKL55770.1"/>
    <property type="molecule type" value="Genomic_DNA"/>
</dbReference>
<name>A0A0F9FEU4_9ZZZZ</name>
<organism evidence="3">
    <name type="scientific">marine sediment metagenome</name>
    <dbReference type="NCBI Taxonomy" id="412755"/>
    <lineage>
        <taxon>unclassified sequences</taxon>
        <taxon>metagenomes</taxon>
        <taxon>ecological metagenomes</taxon>
    </lineage>
</organism>
<dbReference type="PANTHER" id="PTHR42997:SF1">
    <property type="entry name" value="AP-4-A PHOSPHORYLASE"/>
    <property type="match status" value="1"/>
</dbReference>
<dbReference type="CDD" id="cd01275">
    <property type="entry name" value="FHIT"/>
    <property type="match status" value="1"/>
</dbReference>
<dbReference type="InterPro" id="IPR039383">
    <property type="entry name" value="FHIT"/>
</dbReference>
<feature type="domain" description="HIT" evidence="2">
    <location>
        <begin position="12"/>
        <end position="122"/>
    </location>
</feature>
<dbReference type="Gene3D" id="3.30.428.10">
    <property type="entry name" value="HIT-like"/>
    <property type="match status" value="1"/>
</dbReference>
<dbReference type="GO" id="GO:0003824">
    <property type="term" value="F:catalytic activity"/>
    <property type="evidence" value="ECO:0007669"/>
    <property type="project" value="InterPro"/>
</dbReference>
<reference evidence="3" key="1">
    <citation type="journal article" date="2015" name="Nature">
        <title>Complex archaea that bridge the gap between prokaryotes and eukaryotes.</title>
        <authorList>
            <person name="Spang A."/>
            <person name="Saw J.H."/>
            <person name="Jorgensen S.L."/>
            <person name="Zaremba-Niedzwiedzka K."/>
            <person name="Martijn J."/>
            <person name="Lind A.E."/>
            <person name="van Eijk R."/>
            <person name="Schleper C."/>
            <person name="Guy L."/>
            <person name="Ettema T.J."/>
        </authorList>
    </citation>
    <scope>NUCLEOTIDE SEQUENCE</scope>
</reference>
<dbReference type="PROSITE" id="PS51084">
    <property type="entry name" value="HIT_2"/>
    <property type="match status" value="1"/>
</dbReference>
<evidence type="ECO:0000313" key="3">
    <source>
        <dbReference type="EMBL" id="KKL55770.1"/>
    </source>
</evidence>
<gene>
    <name evidence="3" type="ORF">LCGC14_2252110</name>
</gene>
<evidence type="ECO:0000256" key="1">
    <source>
        <dbReference type="ARBA" id="ARBA00022741"/>
    </source>
</evidence>
<dbReference type="PANTHER" id="PTHR42997">
    <property type="entry name" value="HIT FAMILY HYDROLASE"/>
    <property type="match status" value="1"/>
</dbReference>